<protein>
    <submittedName>
        <fullName evidence="2">NAD(P)-dependent oxidoreductase</fullName>
    </submittedName>
</protein>
<dbReference type="CDD" id="cd05266">
    <property type="entry name" value="SDR_a4"/>
    <property type="match status" value="1"/>
</dbReference>
<dbReference type="Gene3D" id="3.40.50.720">
    <property type="entry name" value="NAD(P)-binding Rossmann-like Domain"/>
    <property type="match status" value="1"/>
</dbReference>
<dbReference type="AlphaFoldDB" id="A0A367RLU9"/>
<organism evidence="2 3">
    <name type="scientific">Nostoc punctiforme NIES-2108</name>
    <dbReference type="NCBI Taxonomy" id="1356359"/>
    <lineage>
        <taxon>Bacteria</taxon>
        <taxon>Bacillati</taxon>
        <taxon>Cyanobacteriota</taxon>
        <taxon>Cyanophyceae</taxon>
        <taxon>Nostocales</taxon>
        <taxon>Nostocaceae</taxon>
        <taxon>Nostoc</taxon>
    </lineage>
</organism>
<gene>
    <name evidence="2" type="ORF">A6769_16055</name>
</gene>
<dbReference type="InterPro" id="IPR001509">
    <property type="entry name" value="Epimerase_deHydtase"/>
</dbReference>
<dbReference type="PANTHER" id="PTHR48079">
    <property type="entry name" value="PROTEIN YEEZ"/>
    <property type="match status" value="1"/>
</dbReference>
<feature type="domain" description="NAD-dependent epimerase/dehydratase" evidence="1">
    <location>
        <begin position="7"/>
        <end position="214"/>
    </location>
</feature>
<sequence length="274" mass="30841">MNVAIIGCGYVGYKVAQYWQQDKNFVVSVTTTSPERVPALQSVSQRVVVTCGNDIDSLKSVLHNQDVVLLSVGAKSREVYEETYLQTAQTLVSCLQQIKSVKQLIYTGSYAVYGDRNGVWVDEETPLAPPNLNAQILRKTEDVLLSASSENLRICIFRLGGIYGTGRELLKIFGRYSGTTRPGNGEDTTNWVHLDDIVGAIEFARRRRLQGIYNLVDDAHLTSRNLLDNLFEKHNLPKVEWDTSIKSTRPYNAWVSNEKLKEAGYELIHPQIIF</sequence>
<accession>A0A367RLU9</accession>
<dbReference type="EMBL" id="LXQE01000148">
    <property type="protein sequence ID" value="RCJ36634.1"/>
    <property type="molecule type" value="Genomic_DNA"/>
</dbReference>
<dbReference type="GO" id="GO:0004029">
    <property type="term" value="F:aldehyde dehydrogenase (NAD+) activity"/>
    <property type="evidence" value="ECO:0007669"/>
    <property type="project" value="TreeGrafter"/>
</dbReference>
<proteinExistence type="predicted"/>
<dbReference type="InterPro" id="IPR051783">
    <property type="entry name" value="NAD(P)-dependent_oxidoreduct"/>
</dbReference>
<reference evidence="3" key="1">
    <citation type="submission" date="2016-04" db="EMBL/GenBank/DDBJ databases">
        <authorList>
            <person name="Tabuchi Yagui T.R."/>
        </authorList>
    </citation>
    <scope>NUCLEOTIDE SEQUENCE [LARGE SCALE GENOMIC DNA]</scope>
</reference>
<evidence type="ECO:0000313" key="3">
    <source>
        <dbReference type="Proteomes" id="UP000252085"/>
    </source>
</evidence>
<dbReference type="GO" id="GO:0005737">
    <property type="term" value="C:cytoplasm"/>
    <property type="evidence" value="ECO:0007669"/>
    <property type="project" value="TreeGrafter"/>
</dbReference>
<dbReference type="PANTHER" id="PTHR48079:SF6">
    <property type="entry name" value="NAD(P)-BINDING DOMAIN-CONTAINING PROTEIN-RELATED"/>
    <property type="match status" value="1"/>
</dbReference>
<evidence type="ECO:0000259" key="1">
    <source>
        <dbReference type="Pfam" id="PF01370"/>
    </source>
</evidence>
<dbReference type="SUPFAM" id="SSF51735">
    <property type="entry name" value="NAD(P)-binding Rossmann-fold domains"/>
    <property type="match status" value="1"/>
</dbReference>
<dbReference type="Proteomes" id="UP000252085">
    <property type="component" value="Unassembled WGS sequence"/>
</dbReference>
<name>A0A367RLU9_NOSPU</name>
<evidence type="ECO:0000313" key="2">
    <source>
        <dbReference type="EMBL" id="RCJ36634.1"/>
    </source>
</evidence>
<comment type="caution">
    <text evidence="2">The sequence shown here is derived from an EMBL/GenBank/DDBJ whole genome shotgun (WGS) entry which is preliminary data.</text>
</comment>
<dbReference type="Pfam" id="PF01370">
    <property type="entry name" value="Epimerase"/>
    <property type="match status" value="1"/>
</dbReference>
<dbReference type="InterPro" id="IPR036291">
    <property type="entry name" value="NAD(P)-bd_dom_sf"/>
</dbReference>